<reference evidence="2 3" key="1">
    <citation type="journal article" date="2021" name="Nat. Commun.">
        <title>Genetic determinants of endophytism in the Arabidopsis root mycobiome.</title>
        <authorList>
            <person name="Mesny F."/>
            <person name="Miyauchi S."/>
            <person name="Thiergart T."/>
            <person name="Pickel B."/>
            <person name="Atanasova L."/>
            <person name="Karlsson M."/>
            <person name="Huettel B."/>
            <person name="Barry K.W."/>
            <person name="Haridas S."/>
            <person name="Chen C."/>
            <person name="Bauer D."/>
            <person name="Andreopoulos W."/>
            <person name="Pangilinan J."/>
            <person name="LaButti K."/>
            <person name="Riley R."/>
            <person name="Lipzen A."/>
            <person name="Clum A."/>
            <person name="Drula E."/>
            <person name="Henrissat B."/>
            <person name="Kohler A."/>
            <person name="Grigoriev I.V."/>
            <person name="Martin F.M."/>
            <person name="Hacquard S."/>
        </authorList>
    </citation>
    <scope>NUCLEOTIDE SEQUENCE [LARGE SCALE GENOMIC DNA]</scope>
    <source>
        <strain evidence="2 3">MPI-SDFR-AT-0080</strain>
    </source>
</reference>
<gene>
    <name evidence="2" type="ORF">B0J12DRAFT_267244</name>
</gene>
<feature type="signal peptide" evidence="1">
    <location>
        <begin position="1"/>
        <end position="17"/>
    </location>
</feature>
<evidence type="ECO:0000313" key="3">
    <source>
        <dbReference type="Proteomes" id="UP000774617"/>
    </source>
</evidence>
<sequence>MYHALAFLAFHFSAAAAASSIFAKRSRTEISRRRGLQHQCVRKQHDKKRKHVKDDTLPVFAPQGSASSLIPPSAQTISLWRRQNGKEKKRVPPGTPPHLYRGKSIRAGAATKGSFDSSCCLPASSRRREGCSINSFSLRSRLTMHINLLSGILLLPAIPGYTQ</sequence>
<evidence type="ECO:0000313" key="2">
    <source>
        <dbReference type="EMBL" id="KAH7036478.1"/>
    </source>
</evidence>
<comment type="caution">
    <text evidence="2">The sequence shown here is derived from an EMBL/GenBank/DDBJ whole genome shotgun (WGS) entry which is preliminary data.</text>
</comment>
<feature type="chain" id="PRO_5045987412" description="Secreted protein" evidence="1">
    <location>
        <begin position="18"/>
        <end position="163"/>
    </location>
</feature>
<organism evidence="2 3">
    <name type="scientific">Macrophomina phaseolina</name>
    <dbReference type="NCBI Taxonomy" id="35725"/>
    <lineage>
        <taxon>Eukaryota</taxon>
        <taxon>Fungi</taxon>
        <taxon>Dikarya</taxon>
        <taxon>Ascomycota</taxon>
        <taxon>Pezizomycotina</taxon>
        <taxon>Dothideomycetes</taxon>
        <taxon>Dothideomycetes incertae sedis</taxon>
        <taxon>Botryosphaeriales</taxon>
        <taxon>Botryosphaeriaceae</taxon>
        <taxon>Macrophomina</taxon>
    </lineage>
</organism>
<accession>A0ABQ8G1H8</accession>
<keyword evidence="1" id="KW-0732">Signal</keyword>
<dbReference type="EMBL" id="JAGTJR010000035">
    <property type="protein sequence ID" value="KAH7036478.1"/>
    <property type="molecule type" value="Genomic_DNA"/>
</dbReference>
<evidence type="ECO:0008006" key="4">
    <source>
        <dbReference type="Google" id="ProtNLM"/>
    </source>
</evidence>
<protein>
    <recommendedName>
        <fullName evidence="4">Secreted protein</fullName>
    </recommendedName>
</protein>
<evidence type="ECO:0000256" key="1">
    <source>
        <dbReference type="SAM" id="SignalP"/>
    </source>
</evidence>
<name>A0ABQ8G1H8_9PEZI</name>
<dbReference type="Proteomes" id="UP000774617">
    <property type="component" value="Unassembled WGS sequence"/>
</dbReference>
<proteinExistence type="predicted"/>
<keyword evidence="3" id="KW-1185">Reference proteome</keyword>